<comment type="caution">
    <text evidence="1">The sequence shown here is derived from an EMBL/GenBank/DDBJ whole genome shotgun (WGS) entry which is preliminary data.</text>
</comment>
<proteinExistence type="predicted"/>
<sequence length="50" mass="5807">MRRRKKKQVSAGEEPPSYATSLIRAIGIRLVAEWVRELVVSWLANHDQFL</sequence>
<evidence type="ECO:0000313" key="2">
    <source>
        <dbReference type="Proteomes" id="UP001597045"/>
    </source>
</evidence>
<organism evidence="1 2">
    <name type="scientific">Kibdelosporangium lantanae</name>
    <dbReference type="NCBI Taxonomy" id="1497396"/>
    <lineage>
        <taxon>Bacteria</taxon>
        <taxon>Bacillati</taxon>
        <taxon>Actinomycetota</taxon>
        <taxon>Actinomycetes</taxon>
        <taxon>Pseudonocardiales</taxon>
        <taxon>Pseudonocardiaceae</taxon>
        <taxon>Kibdelosporangium</taxon>
    </lineage>
</organism>
<gene>
    <name evidence="1" type="ORF">ACFQ1S_09915</name>
</gene>
<accession>A0ABW3M570</accession>
<evidence type="ECO:0000313" key="1">
    <source>
        <dbReference type="EMBL" id="MFD1045855.1"/>
    </source>
</evidence>
<name>A0ABW3M570_9PSEU</name>
<reference evidence="2" key="1">
    <citation type="journal article" date="2019" name="Int. J. Syst. Evol. Microbiol.">
        <title>The Global Catalogue of Microorganisms (GCM) 10K type strain sequencing project: providing services to taxonomists for standard genome sequencing and annotation.</title>
        <authorList>
            <consortium name="The Broad Institute Genomics Platform"/>
            <consortium name="The Broad Institute Genome Sequencing Center for Infectious Disease"/>
            <person name="Wu L."/>
            <person name="Ma J."/>
        </authorList>
    </citation>
    <scope>NUCLEOTIDE SEQUENCE [LARGE SCALE GENOMIC DNA]</scope>
    <source>
        <strain evidence="2">JCM 31486</strain>
    </source>
</reference>
<dbReference type="EMBL" id="JBHTIS010000433">
    <property type="protein sequence ID" value="MFD1045855.1"/>
    <property type="molecule type" value="Genomic_DNA"/>
</dbReference>
<protein>
    <submittedName>
        <fullName evidence="1">Uncharacterized protein</fullName>
    </submittedName>
</protein>
<keyword evidence="2" id="KW-1185">Reference proteome</keyword>
<dbReference type="Proteomes" id="UP001597045">
    <property type="component" value="Unassembled WGS sequence"/>
</dbReference>